<dbReference type="InterPro" id="IPR036271">
    <property type="entry name" value="Tet_transcr_reg_TetR-rel_C_sf"/>
</dbReference>
<dbReference type="SUPFAM" id="SSF46689">
    <property type="entry name" value="Homeodomain-like"/>
    <property type="match status" value="1"/>
</dbReference>
<organism evidence="6 7">
    <name type="scientific">Rhodococcus rhodochrous</name>
    <dbReference type="NCBI Taxonomy" id="1829"/>
    <lineage>
        <taxon>Bacteria</taxon>
        <taxon>Bacillati</taxon>
        <taxon>Actinomycetota</taxon>
        <taxon>Actinomycetes</taxon>
        <taxon>Mycobacteriales</taxon>
        <taxon>Nocardiaceae</taxon>
        <taxon>Rhodococcus</taxon>
    </lineage>
</organism>
<dbReference type="Proteomes" id="UP001162740">
    <property type="component" value="Chromosome"/>
</dbReference>
<keyword evidence="1" id="KW-0805">Transcription regulation</keyword>
<dbReference type="GO" id="GO:0003677">
    <property type="term" value="F:DNA binding"/>
    <property type="evidence" value="ECO:0007669"/>
    <property type="project" value="UniProtKB-UniRule"/>
</dbReference>
<dbReference type="AlphaFoldDB" id="A0AA46WV50"/>
<evidence type="ECO:0000256" key="4">
    <source>
        <dbReference type="PROSITE-ProRule" id="PRU00335"/>
    </source>
</evidence>
<dbReference type="PANTHER" id="PTHR47506:SF1">
    <property type="entry name" value="HTH-TYPE TRANSCRIPTIONAL REGULATOR YJDC"/>
    <property type="match status" value="1"/>
</dbReference>
<accession>A0AA46WV50</accession>
<dbReference type="Gene3D" id="1.10.357.10">
    <property type="entry name" value="Tetracycline Repressor, domain 2"/>
    <property type="match status" value="1"/>
</dbReference>
<protein>
    <submittedName>
        <fullName evidence="6">TetR/AcrR family transcriptional regulator</fullName>
    </submittedName>
</protein>
<dbReference type="RefSeq" id="WP_085470015.1">
    <property type="nucleotide sequence ID" value="NZ_CP083974.1"/>
</dbReference>
<dbReference type="PANTHER" id="PTHR47506">
    <property type="entry name" value="TRANSCRIPTIONAL REGULATORY PROTEIN"/>
    <property type="match status" value="1"/>
</dbReference>
<feature type="domain" description="HTH tetR-type" evidence="5">
    <location>
        <begin position="7"/>
        <end position="67"/>
    </location>
</feature>
<dbReference type="InterPro" id="IPR001647">
    <property type="entry name" value="HTH_TetR"/>
</dbReference>
<dbReference type="EMBL" id="CP083974">
    <property type="protein sequence ID" value="UZF44959.1"/>
    <property type="molecule type" value="Genomic_DNA"/>
</dbReference>
<name>A0AA46WV50_RHORH</name>
<keyword evidence="2 4" id="KW-0238">DNA-binding</keyword>
<evidence type="ECO:0000256" key="2">
    <source>
        <dbReference type="ARBA" id="ARBA00023125"/>
    </source>
</evidence>
<evidence type="ECO:0000313" key="6">
    <source>
        <dbReference type="EMBL" id="UZF44959.1"/>
    </source>
</evidence>
<dbReference type="InterPro" id="IPR009057">
    <property type="entry name" value="Homeodomain-like_sf"/>
</dbReference>
<dbReference type="PROSITE" id="PS50977">
    <property type="entry name" value="HTH_TETR_2"/>
    <property type="match status" value="1"/>
</dbReference>
<evidence type="ECO:0000259" key="5">
    <source>
        <dbReference type="PROSITE" id="PS50977"/>
    </source>
</evidence>
<evidence type="ECO:0000256" key="1">
    <source>
        <dbReference type="ARBA" id="ARBA00023015"/>
    </source>
</evidence>
<keyword evidence="3" id="KW-0804">Transcription</keyword>
<feature type="DNA-binding region" description="H-T-H motif" evidence="4">
    <location>
        <begin position="30"/>
        <end position="49"/>
    </location>
</feature>
<evidence type="ECO:0000313" key="7">
    <source>
        <dbReference type="Proteomes" id="UP001162740"/>
    </source>
</evidence>
<reference evidence="6 7" key="1">
    <citation type="journal article" date="2021" name="Front. Microbiol.">
        <title>Bacterial Transformation of Aromatic Monomers in Softwood Black Liquor.</title>
        <authorList>
            <person name="Navas L.E."/>
            <person name="Dexter G."/>
            <person name="Liu J."/>
            <person name="Levy-Booth D."/>
            <person name="Cho M."/>
            <person name="Jang S.K."/>
            <person name="Mansfield S.D."/>
            <person name="Renneckar S."/>
            <person name="Mohn W.W."/>
            <person name="Eltis L.D."/>
        </authorList>
    </citation>
    <scope>NUCLEOTIDE SEQUENCE [LARGE SCALE GENOMIC DNA]</scope>
    <source>
        <strain evidence="6 7">GD02</strain>
    </source>
</reference>
<evidence type="ECO:0000256" key="3">
    <source>
        <dbReference type="ARBA" id="ARBA00023163"/>
    </source>
</evidence>
<gene>
    <name evidence="6" type="ORF">KUM34_024565</name>
</gene>
<sequence>MEKSGETSDYHALVQAAGELYYRCGIQAVGMDAVRAASGVPLKRLYRAFRSKDDLVEATLRERDAALRASVGDYVAAHSSGDAESAVLALFDWMADWFAEDTFRGCAFINAFGELGEESAQVAAAVRDHKRAFRATLANLVAALDLAPGEADKLTERLYIVANGAMATAPITGSPQTALEAKEIARALIEAAPSTA</sequence>
<dbReference type="Pfam" id="PF00440">
    <property type="entry name" value="TetR_N"/>
    <property type="match status" value="1"/>
</dbReference>
<dbReference type="SUPFAM" id="SSF48498">
    <property type="entry name" value="Tetracyclin repressor-like, C-terminal domain"/>
    <property type="match status" value="1"/>
</dbReference>
<proteinExistence type="predicted"/>